<comment type="caution">
    <text evidence="6">The sequence shown here is derived from an EMBL/GenBank/DDBJ whole genome shotgun (WGS) entry which is preliminary data.</text>
</comment>
<keyword evidence="4" id="KW-0804">Transcription</keyword>
<name>A0ABS6MC82_9GAMM</name>
<dbReference type="Pfam" id="PF03466">
    <property type="entry name" value="LysR_substrate"/>
    <property type="match status" value="1"/>
</dbReference>
<dbReference type="Pfam" id="PF00126">
    <property type="entry name" value="HTH_1"/>
    <property type="match status" value="1"/>
</dbReference>
<dbReference type="PANTHER" id="PTHR30126:SF81">
    <property type="entry name" value="HTH-TYPE TRANSCRIPTIONAL REGULATOR ILVY"/>
    <property type="match status" value="1"/>
</dbReference>
<keyword evidence="2" id="KW-0805">Transcription regulation</keyword>
<dbReference type="InterPro" id="IPR005119">
    <property type="entry name" value="LysR_subst-bd"/>
</dbReference>
<evidence type="ECO:0000313" key="7">
    <source>
        <dbReference type="Proteomes" id="UP000755551"/>
    </source>
</evidence>
<organism evidence="6 7">
    <name type="scientific">Marinobacterium weihaiense</name>
    <dbReference type="NCBI Taxonomy" id="2851016"/>
    <lineage>
        <taxon>Bacteria</taxon>
        <taxon>Pseudomonadati</taxon>
        <taxon>Pseudomonadota</taxon>
        <taxon>Gammaproteobacteria</taxon>
        <taxon>Oceanospirillales</taxon>
        <taxon>Oceanospirillaceae</taxon>
        <taxon>Marinobacterium</taxon>
    </lineage>
</organism>
<dbReference type="NCBIfam" id="NF008722">
    <property type="entry name" value="PRK11716.1"/>
    <property type="match status" value="1"/>
</dbReference>
<evidence type="ECO:0000256" key="2">
    <source>
        <dbReference type="ARBA" id="ARBA00023015"/>
    </source>
</evidence>
<dbReference type="InterPro" id="IPR037404">
    <property type="entry name" value="IlvY_PBP2"/>
</dbReference>
<comment type="similarity">
    <text evidence="1">Belongs to the LysR transcriptional regulatory family.</text>
</comment>
<dbReference type="CDD" id="cd08430">
    <property type="entry name" value="PBP2_IlvY"/>
    <property type="match status" value="1"/>
</dbReference>
<keyword evidence="3" id="KW-0238">DNA-binding</keyword>
<proteinExistence type="inferred from homology"/>
<reference evidence="6 7" key="1">
    <citation type="submission" date="2021-06" db="EMBL/GenBank/DDBJ databases">
        <title>Bacterium isolated from marine sediment.</title>
        <authorList>
            <person name="Zhu K.-L."/>
            <person name="Du Z.-J."/>
            <person name="Liang Q.-Y."/>
        </authorList>
    </citation>
    <scope>NUCLEOTIDE SEQUENCE [LARGE SCALE GENOMIC DNA]</scope>
    <source>
        <strain evidence="6 7">A346</strain>
    </source>
</reference>
<evidence type="ECO:0000259" key="5">
    <source>
        <dbReference type="PROSITE" id="PS50931"/>
    </source>
</evidence>
<dbReference type="EMBL" id="JAHQZT010000013">
    <property type="protein sequence ID" value="MBV0933913.1"/>
    <property type="molecule type" value="Genomic_DNA"/>
</dbReference>
<dbReference type="Proteomes" id="UP000755551">
    <property type="component" value="Unassembled WGS sequence"/>
</dbReference>
<evidence type="ECO:0000313" key="6">
    <source>
        <dbReference type="EMBL" id="MBV0933913.1"/>
    </source>
</evidence>
<feature type="domain" description="HTH lysR-type" evidence="5">
    <location>
        <begin position="1"/>
        <end position="58"/>
    </location>
</feature>
<evidence type="ECO:0000256" key="4">
    <source>
        <dbReference type="ARBA" id="ARBA00023163"/>
    </source>
</evidence>
<sequence>MDTRSLRLFLSLADTLHFGRSSEACHVSPSTLSRAIKQLEESLGVPLFLRDNRSVQLTPAGMRFAQYARETLQQWEQLRHTLMEGADELRGEISVYCSVTASYSFLYTLLSRFRHLYPQVEIKLHTGDPEHAIARVQGGREELSIAARPAHLPAGIAFRPIARTPLMFIAPAGQADAQADWIEQPMILPESGISRQRIDQWFARRNVRPSIYAQVAGNEAIVSMVSLGFGIGVVPQIVLDNSPLAERVQVLPVVPALEPYEIGLFAQERKLRSPIIHAFWSLLDSPDTDAPSMPAPCKEIS</sequence>
<evidence type="ECO:0000256" key="3">
    <source>
        <dbReference type="ARBA" id="ARBA00023125"/>
    </source>
</evidence>
<dbReference type="InterPro" id="IPR000847">
    <property type="entry name" value="LysR_HTH_N"/>
</dbReference>
<evidence type="ECO:0000256" key="1">
    <source>
        <dbReference type="ARBA" id="ARBA00009437"/>
    </source>
</evidence>
<dbReference type="PANTHER" id="PTHR30126">
    <property type="entry name" value="HTH-TYPE TRANSCRIPTIONAL REGULATOR"/>
    <property type="match status" value="1"/>
</dbReference>
<dbReference type="RefSeq" id="WP_217335320.1">
    <property type="nucleotide sequence ID" value="NZ_JAHQZT010000013.1"/>
</dbReference>
<protein>
    <submittedName>
        <fullName evidence="6">HTH-type transcriptional activator IlvY</fullName>
    </submittedName>
</protein>
<keyword evidence="7" id="KW-1185">Reference proteome</keyword>
<dbReference type="PROSITE" id="PS50931">
    <property type="entry name" value="HTH_LYSR"/>
    <property type="match status" value="1"/>
</dbReference>
<gene>
    <name evidence="6" type="primary">ilvY</name>
    <name evidence="6" type="ORF">KTN04_11220</name>
</gene>
<accession>A0ABS6MC82</accession>